<reference evidence="8 9" key="1">
    <citation type="submission" date="2019-09" db="EMBL/GenBank/DDBJ databases">
        <title>FDA dAtabase for Regulatory Grade micrObial Sequences (FDA-ARGOS): Supporting development and validation of Infectious Disease Dx tests.</title>
        <authorList>
            <person name="Sciortino C."/>
            <person name="Tallon L."/>
            <person name="Sadzewicz L."/>
            <person name="Vavikolanu K."/>
            <person name="Mehta A."/>
            <person name="Aluvathingal J."/>
            <person name="Nadendla S."/>
            <person name="Nandy P."/>
            <person name="Geyer C."/>
            <person name="Yan Y."/>
            <person name="Sichtig H."/>
        </authorList>
    </citation>
    <scope>NUCLEOTIDE SEQUENCE [LARGE SCALE GENOMIC DNA]</scope>
    <source>
        <strain evidence="8 9">FDAARGOS_664</strain>
    </source>
</reference>
<keyword evidence="5 7" id="KW-1133">Transmembrane helix</keyword>
<dbReference type="Proteomes" id="UP000322822">
    <property type="component" value="Chromosome 1"/>
</dbReference>
<keyword evidence="3" id="KW-1003">Cell membrane</keyword>
<name>A0A5P2H8X8_9BURK</name>
<proteinExistence type="inferred from homology"/>
<evidence type="ECO:0000256" key="4">
    <source>
        <dbReference type="ARBA" id="ARBA00022692"/>
    </source>
</evidence>
<dbReference type="GO" id="GO:0005886">
    <property type="term" value="C:plasma membrane"/>
    <property type="evidence" value="ECO:0007669"/>
    <property type="project" value="UniProtKB-SubCell"/>
</dbReference>
<evidence type="ECO:0000313" key="8">
    <source>
        <dbReference type="EMBL" id="QET03779.1"/>
    </source>
</evidence>
<gene>
    <name evidence="8" type="ORF">FOB72_10195</name>
</gene>
<organism evidence="8 9">
    <name type="scientific">Cupriavidus pauculus</name>
    <dbReference type="NCBI Taxonomy" id="82633"/>
    <lineage>
        <taxon>Bacteria</taxon>
        <taxon>Pseudomonadati</taxon>
        <taxon>Pseudomonadota</taxon>
        <taxon>Betaproteobacteria</taxon>
        <taxon>Burkholderiales</taxon>
        <taxon>Burkholderiaceae</taxon>
        <taxon>Cupriavidus</taxon>
    </lineage>
</organism>
<keyword evidence="6 7" id="KW-0472">Membrane</keyword>
<sequence length="192" mass="20625">MPPTTPTDPELAPPPNARTLFFEFARMGLTGFGGVLPFVRRAVVERNRWLNDKDFVEVLSVGQVLPGPNVINVSLMLGLRFAGLRGAVAAFSGLVLVPMVVVLTVMVLYQHYQDVEAVRRMLTGMTAVSAGLILSTGCKLAQSQPRTIRALLIGVAAFITIGLLHLPLVPVMAVLVPVALYAEHRASNKEAA</sequence>
<feature type="transmembrane region" description="Helical" evidence="7">
    <location>
        <begin position="86"/>
        <end position="109"/>
    </location>
</feature>
<feature type="transmembrane region" description="Helical" evidence="7">
    <location>
        <begin position="121"/>
        <end position="138"/>
    </location>
</feature>
<evidence type="ECO:0000256" key="1">
    <source>
        <dbReference type="ARBA" id="ARBA00004651"/>
    </source>
</evidence>
<evidence type="ECO:0000256" key="2">
    <source>
        <dbReference type="ARBA" id="ARBA00005262"/>
    </source>
</evidence>
<comment type="subcellular location">
    <subcellularLocation>
        <location evidence="1">Cell membrane</location>
        <topology evidence="1">Multi-pass membrane protein</topology>
    </subcellularLocation>
</comment>
<dbReference type="PANTHER" id="PTHR43663:SF1">
    <property type="entry name" value="CHROMATE TRANSPORTER"/>
    <property type="match status" value="1"/>
</dbReference>
<evidence type="ECO:0000256" key="7">
    <source>
        <dbReference type="SAM" id="Phobius"/>
    </source>
</evidence>
<dbReference type="InterPro" id="IPR003370">
    <property type="entry name" value="Chromate_transpt"/>
</dbReference>
<keyword evidence="4 7" id="KW-0812">Transmembrane</keyword>
<evidence type="ECO:0000256" key="3">
    <source>
        <dbReference type="ARBA" id="ARBA00022475"/>
    </source>
</evidence>
<feature type="transmembrane region" description="Helical" evidence="7">
    <location>
        <begin position="20"/>
        <end position="39"/>
    </location>
</feature>
<evidence type="ECO:0000313" key="9">
    <source>
        <dbReference type="Proteomes" id="UP000322822"/>
    </source>
</evidence>
<accession>A0A5P2H8X8</accession>
<dbReference type="InterPro" id="IPR052518">
    <property type="entry name" value="CHR_Transporter"/>
</dbReference>
<dbReference type="GO" id="GO:0015109">
    <property type="term" value="F:chromate transmembrane transporter activity"/>
    <property type="evidence" value="ECO:0007669"/>
    <property type="project" value="InterPro"/>
</dbReference>
<dbReference type="PANTHER" id="PTHR43663">
    <property type="entry name" value="CHROMATE TRANSPORT PROTEIN-RELATED"/>
    <property type="match status" value="1"/>
</dbReference>
<protein>
    <submittedName>
        <fullName evidence="8">Chromate transporter</fullName>
    </submittedName>
</protein>
<dbReference type="EMBL" id="CP044065">
    <property type="protein sequence ID" value="QET03779.1"/>
    <property type="molecule type" value="Genomic_DNA"/>
</dbReference>
<evidence type="ECO:0000256" key="6">
    <source>
        <dbReference type="ARBA" id="ARBA00023136"/>
    </source>
</evidence>
<dbReference type="AlphaFoldDB" id="A0A5P2H8X8"/>
<comment type="similarity">
    <text evidence="2">Belongs to the chromate ion transporter (CHR) (TC 2.A.51) family.</text>
</comment>
<feature type="transmembrane region" description="Helical" evidence="7">
    <location>
        <begin position="150"/>
        <end position="182"/>
    </location>
</feature>
<dbReference type="OrthoDB" id="8596378at2"/>
<dbReference type="Pfam" id="PF02417">
    <property type="entry name" value="Chromate_transp"/>
    <property type="match status" value="1"/>
</dbReference>
<evidence type="ECO:0000256" key="5">
    <source>
        <dbReference type="ARBA" id="ARBA00022989"/>
    </source>
</evidence>